<name>A0AAW7DHW2_9FLAO</name>
<proteinExistence type="predicted"/>
<dbReference type="Proteomes" id="UP001173578">
    <property type="component" value="Unassembled WGS sequence"/>
</dbReference>
<comment type="caution">
    <text evidence="2">The sequence shown here is derived from an EMBL/GenBank/DDBJ whole genome shotgun (WGS) entry which is preliminary data.</text>
</comment>
<dbReference type="RefSeq" id="WP_286486107.1">
    <property type="nucleotide sequence ID" value="NZ_JACAGH010000003.1"/>
</dbReference>
<protein>
    <submittedName>
        <fullName evidence="2">Uncharacterized protein</fullName>
    </submittedName>
</protein>
<evidence type="ECO:0000313" key="2">
    <source>
        <dbReference type="EMBL" id="MDM1551559.1"/>
    </source>
</evidence>
<dbReference type="AlphaFoldDB" id="A0AAW7DHW2"/>
<reference evidence="2" key="1">
    <citation type="submission" date="2020-06" db="EMBL/GenBank/DDBJ databases">
        <authorList>
            <person name="Dong N."/>
        </authorList>
    </citation>
    <scope>NUCLEOTIDE SEQUENCE</scope>
    <source>
        <strain evidence="2">210</strain>
    </source>
</reference>
<reference evidence="2" key="2">
    <citation type="journal article" date="2022" name="Sci. Total Environ.">
        <title>Prevalence, transmission, and molecular epidemiology of tet(X)-positive bacteria among humans, animals, and environmental niches in China: An epidemiological, and genomic-based study.</title>
        <authorList>
            <person name="Dong N."/>
            <person name="Zeng Y."/>
            <person name="Cai C."/>
            <person name="Sun C."/>
            <person name="Lu J."/>
            <person name="Liu C."/>
            <person name="Zhou H."/>
            <person name="Sun Q."/>
            <person name="Shu L."/>
            <person name="Wang H."/>
            <person name="Wang Y."/>
            <person name="Wang S."/>
            <person name="Wu C."/>
            <person name="Chan E.W."/>
            <person name="Chen G."/>
            <person name="Shen Z."/>
            <person name="Chen S."/>
            <person name="Zhang R."/>
        </authorList>
    </citation>
    <scope>NUCLEOTIDE SEQUENCE</scope>
    <source>
        <strain evidence="2">210</strain>
    </source>
</reference>
<dbReference type="EMBL" id="JACALR010000004">
    <property type="protein sequence ID" value="MDM1551559.1"/>
    <property type="molecule type" value="Genomic_DNA"/>
</dbReference>
<evidence type="ECO:0000256" key="1">
    <source>
        <dbReference type="SAM" id="MobiDB-lite"/>
    </source>
</evidence>
<accession>A0AAW7DHW2</accession>
<gene>
    <name evidence="2" type="ORF">HX095_10060</name>
</gene>
<organism evidence="2 3">
    <name type="scientific">Empedobacter falsenii</name>
    <dbReference type="NCBI Taxonomy" id="343874"/>
    <lineage>
        <taxon>Bacteria</taxon>
        <taxon>Pseudomonadati</taxon>
        <taxon>Bacteroidota</taxon>
        <taxon>Flavobacteriia</taxon>
        <taxon>Flavobacteriales</taxon>
        <taxon>Weeksellaceae</taxon>
        <taxon>Empedobacter</taxon>
    </lineage>
</organism>
<evidence type="ECO:0000313" key="3">
    <source>
        <dbReference type="Proteomes" id="UP001173578"/>
    </source>
</evidence>
<feature type="region of interest" description="Disordered" evidence="1">
    <location>
        <begin position="36"/>
        <end position="55"/>
    </location>
</feature>
<sequence length="55" mass="6199">MVAKETGWSKNEIIYNTSFAALQLMIADAPKTSYKKKGKEEFESDEDLANWLGAE</sequence>